<comment type="caution">
    <text evidence="1">The sequence shown here is derived from an EMBL/GenBank/DDBJ whole genome shotgun (WGS) entry which is preliminary data.</text>
</comment>
<accession>A0ACB7TQH2</accession>
<proteinExistence type="predicted"/>
<protein>
    <submittedName>
        <fullName evidence="1">Uncharacterized protein</fullName>
    </submittedName>
</protein>
<organism evidence="1 2">
    <name type="scientific">Hyalomma asiaticum</name>
    <name type="common">Tick</name>
    <dbReference type="NCBI Taxonomy" id="266040"/>
    <lineage>
        <taxon>Eukaryota</taxon>
        <taxon>Metazoa</taxon>
        <taxon>Ecdysozoa</taxon>
        <taxon>Arthropoda</taxon>
        <taxon>Chelicerata</taxon>
        <taxon>Arachnida</taxon>
        <taxon>Acari</taxon>
        <taxon>Parasitiformes</taxon>
        <taxon>Ixodida</taxon>
        <taxon>Ixodoidea</taxon>
        <taxon>Ixodidae</taxon>
        <taxon>Hyalomminae</taxon>
        <taxon>Hyalomma</taxon>
    </lineage>
</organism>
<reference evidence="1" key="1">
    <citation type="submission" date="2020-05" db="EMBL/GenBank/DDBJ databases">
        <title>Large-scale comparative analyses of tick genomes elucidate their genetic diversity and vector capacities.</title>
        <authorList>
            <person name="Jia N."/>
            <person name="Wang J."/>
            <person name="Shi W."/>
            <person name="Du L."/>
            <person name="Sun Y."/>
            <person name="Zhan W."/>
            <person name="Jiang J."/>
            <person name="Wang Q."/>
            <person name="Zhang B."/>
            <person name="Ji P."/>
            <person name="Sakyi L.B."/>
            <person name="Cui X."/>
            <person name="Yuan T."/>
            <person name="Jiang B."/>
            <person name="Yang W."/>
            <person name="Lam T.T.-Y."/>
            <person name="Chang Q."/>
            <person name="Ding S."/>
            <person name="Wang X."/>
            <person name="Zhu J."/>
            <person name="Ruan X."/>
            <person name="Zhao L."/>
            <person name="Wei J."/>
            <person name="Que T."/>
            <person name="Du C."/>
            <person name="Cheng J."/>
            <person name="Dai P."/>
            <person name="Han X."/>
            <person name="Huang E."/>
            <person name="Gao Y."/>
            <person name="Liu J."/>
            <person name="Shao H."/>
            <person name="Ye R."/>
            <person name="Li L."/>
            <person name="Wei W."/>
            <person name="Wang X."/>
            <person name="Wang C."/>
            <person name="Yang T."/>
            <person name="Huo Q."/>
            <person name="Li W."/>
            <person name="Guo W."/>
            <person name="Chen H."/>
            <person name="Zhou L."/>
            <person name="Ni X."/>
            <person name="Tian J."/>
            <person name="Zhou Y."/>
            <person name="Sheng Y."/>
            <person name="Liu T."/>
            <person name="Pan Y."/>
            <person name="Xia L."/>
            <person name="Li J."/>
            <person name="Zhao F."/>
            <person name="Cao W."/>
        </authorList>
    </citation>
    <scope>NUCLEOTIDE SEQUENCE</scope>
    <source>
        <strain evidence="1">Hyas-2018</strain>
    </source>
</reference>
<keyword evidence="2" id="KW-1185">Reference proteome</keyword>
<name>A0ACB7TQH2_HYAAI</name>
<evidence type="ECO:0000313" key="2">
    <source>
        <dbReference type="Proteomes" id="UP000821845"/>
    </source>
</evidence>
<evidence type="ECO:0000313" key="1">
    <source>
        <dbReference type="EMBL" id="KAH6948419.1"/>
    </source>
</evidence>
<gene>
    <name evidence="1" type="ORF">HPB50_024312</name>
</gene>
<dbReference type="Proteomes" id="UP000821845">
    <property type="component" value="Chromosome 1"/>
</dbReference>
<sequence>MDIDAAKEDERAHTGAMYHKNRVTGIPVVFRPIAADDSFCEVPEDFLRVILRRCTFLLRLDVLPDIQVGCHILRDSRDCRHQWFQVAQWMLSLALVLFVMFVTVPWNGGKLPSAPVNAIYGGFHRLLWSVALLWPCYASATGRGGWFNSFFSWTVLRPLSRLTFCIYLTHVPMFYIRTGNMRTNFELNEFFQLSTSMGIYWFSVVFGLALHLCVEAPVSHLQKFLFERDAEKSKACADVKPSAVENGEQRSKL</sequence>
<dbReference type="EMBL" id="CM023481">
    <property type="protein sequence ID" value="KAH6948419.1"/>
    <property type="molecule type" value="Genomic_DNA"/>
</dbReference>